<evidence type="ECO:0000256" key="1">
    <source>
        <dbReference type="ARBA" id="ARBA00004651"/>
    </source>
</evidence>
<feature type="transmembrane region" description="Helical" evidence="8">
    <location>
        <begin position="356"/>
        <end position="381"/>
    </location>
</feature>
<evidence type="ECO:0000313" key="10">
    <source>
        <dbReference type="Proteomes" id="UP000504633"/>
    </source>
</evidence>
<evidence type="ECO:0000313" key="11">
    <source>
        <dbReference type="RefSeq" id="XP_023160090.2"/>
    </source>
</evidence>
<dbReference type="GO" id="GO:0005886">
    <property type="term" value="C:plasma membrane"/>
    <property type="evidence" value="ECO:0007669"/>
    <property type="project" value="UniProtKB-SubCell"/>
</dbReference>
<keyword evidence="5 8" id="KW-0472">Membrane</keyword>
<keyword evidence="4 8" id="KW-1133">Transmembrane helix</keyword>
<proteinExistence type="predicted"/>
<dbReference type="OrthoDB" id="7969653at2759"/>
<evidence type="ECO:0000256" key="8">
    <source>
        <dbReference type="SAM" id="Phobius"/>
    </source>
</evidence>
<accession>A0A6J1LA74</accession>
<dbReference type="AlphaFoldDB" id="A0A6J1LA74"/>
<organism evidence="10 11">
    <name type="scientific">Drosophila hydei</name>
    <name type="common">Fruit fly</name>
    <dbReference type="NCBI Taxonomy" id="7224"/>
    <lineage>
        <taxon>Eukaryota</taxon>
        <taxon>Metazoa</taxon>
        <taxon>Ecdysozoa</taxon>
        <taxon>Arthropoda</taxon>
        <taxon>Hexapoda</taxon>
        <taxon>Insecta</taxon>
        <taxon>Pterygota</taxon>
        <taxon>Neoptera</taxon>
        <taxon>Endopterygota</taxon>
        <taxon>Diptera</taxon>
        <taxon>Brachycera</taxon>
        <taxon>Muscomorpha</taxon>
        <taxon>Ephydroidea</taxon>
        <taxon>Drosophilidae</taxon>
        <taxon>Drosophila</taxon>
    </lineage>
</organism>
<evidence type="ECO:0000256" key="7">
    <source>
        <dbReference type="ARBA" id="ARBA00023180"/>
    </source>
</evidence>
<evidence type="ECO:0000256" key="9">
    <source>
        <dbReference type="SAM" id="SignalP"/>
    </source>
</evidence>
<dbReference type="InterPro" id="IPR052192">
    <property type="entry name" value="Insect_Ionotropic_Sensory_Rcpt"/>
</dbReference>
<dbReference type="KEGG" id="dhe:111592238"/>
<evidence type="ECO:0000256" key="3">
    <source>
        <dbReference type="ARBA" id="ARBA00022692"/>
    </source>
</evidence>
<keyword evidence="9" id="KW-0732">Signal</keyword>
<feature type="transmembrane region" description="Helical" evidence="8">
    <location>
        <begin position="302"/>
        <end position="324"/>
    </location>
</feature>
<keyword evidence="10" id="KW-1185">Reference proteome</keyword>
<comment type="subcellular location">
    <subcellularLocation>
        <location evidence="1">Cell membrane</location>
        <topology evidence="1">Multi-pass membrane protein</topology>
    </subcellularLocation>
</comment>
<keyword evidence="2" id="KW-1003">Cell membrane</keyword>
<sequence length="578" mass="67028">MSKLLLLLCLFTYVDSSTYDLSSSIAALNRGLQSKTNVVYTEAAQPLDIYEQISETLSQVPSVLLKRTDNARLMSSNHLDLPKPLLMILPEPRHGHAQAMFEQFPTEMQQSDFLFVGCNSAANWQQLLSTLWQEGYPNVLIFNSTDGTGLRGQFYSSNLYPQQELHRCSIDQYLWSRQHWFDNLEGWEVRVALYNNPPRTLVYPEQELYDGYSLMLLREFLAHRGAKFVPVLTPNYQVYSANDCLKFLHSNMSDICGDLLAYTNEVSFTASYMYLYGNILIPNAKPRSKNYYIIAPMQLKTWLFMLLYIAVICSFVSCICWLQLGRWEYSKFLLEIISSLLCMGFRLFNIGGRQHFILYSSIFLVGFVCSNYYLAFLATILSTGVYDRQIDSFDELVDQNISIVIGDYDKTVLMTYDYPDILWNITRVVPYDFILAHRRVFDANYAYLAHSDRLVLFNFQQQYMAKPRMRPLPIDLMHSLPGFPMRRQWLLKYKLSETLLNCFGSGLMKKLADDTNRQTIHIGYLNLIPSEPYEARPLTLDYFNVPLIMLISGLIIALVCLMVELLWRLVQGPNRERN</sequence>
<evidence type="ECO:0000256" key="6">
    <source>
        <dbReference type="ARBA" id="ARBA00023170"/>
    </source>
</evidence>
<dbReference type="Proteomes" id="UP000504633">
    <property type="component" value="Unplaced"/>
</dbReference>
<feature type="signal peptide" evidence="9">
    <location>
        <begin position="1"/>
        <end position="16"/>
    </location>
</feature>
<dbReference type="RefSeq" id="XP_023160090.2">
    <property type="nucleotide sequence ID" value="XM_023304322.2"/>
</dbReference>
<evidence type="ECO:0000256" key="2">
    <source>
        <dbReference type="ARBA" id="ARBA00022475"/>
    </source>
</evidence>
<dbReference type="PANTHER" id="PTHR42643:SF41">
    <property type="entry name" value="IONOTROPIC RECEPTOR 20A-RELATED"/>
    <property type="match status" value="1"/>
</dbReference>
<feature type="chain" id="PRO_5026761392" evidence="9">
    <location>
        <begin position="17"/>
        <end position="578"/>
    </location>
</feature>
<gene>
    <name evidence="11" type="primary">LOC111592238</name>
</gene>
<dbReference type="PANTHER" id="PTHR42643">
    <property type="entry name" value="IONOTROPIC RECEPTOR 20A-RELATED"/>
    <property type="match status" value="1"/>
</dbReference>
<dbReference type="SUPFAM" id="SSF53850">
    <property type="entry name" value="Periplasmic binding protein-like II"/>
    <property type="match status" value="1"/>
</dbReference>
<dbReference type="OMA" id="YAYLAHS"/>
<keyword evidence="6" id="KW-0675">Receptor</keyword>
<keyword evidence="3 8" id="KW-0812">Transmembrane</keyword>
<name>A0A6J1LA74_DROHY</name>
<keyword evidence="7" id="KW-0325">Glycoprotein</keyword>
<feature type="transmembrane region" description="Helical" evidence="8">
    <location>
        <begin position="547"/>
        <end position="567"/>
    </location>
</feature>
<evidence type="ECO:0000256" key="4">
    <source>
        <dbReference type="ARBA" id="ARBA00022989"/>
    </source>
</evidence>
<dbReference type="GeneID" id="111592238"/>
<reference evidence="11" key="1">
    <citation type="submission" date="2025-08" db="UniProtKB">
        <authorList>
            <consortium name="RefSeq"/>
        </authorList>
    </citation>
    <scope>IDENTIFICATION</scope>
    <source>
        <strain evidence="11">15085-1641.00</strain>
        <tissue evidence="11">Whole body</tissue>
    </source>
</reference>
<protein>
    <submittedName>
        <fullName evidence="11">Uncharacterized protein LOC111592238</fullName>
    </submittedName>
</protein>
<evidence type="ECO:0000256" key="5">
    <source>
        <dbReference type="ARBA" id="ARBA00023136"/>
    </source>
</evidence>